<evidence type="ECO:0000313" key="3">
    <source>
        <dbReference type="Proteomes" id="UP000637299"/>
    </source>
</evidence>
<organism evidence="2 3">
    <name type="scientific">Chryseobacterium caseinilyticum</name>
    <dbReference type="NCBI Taxonomy" id="2771428"/>
    <lineage>
        <taxon>Bacteria</taxon>
        <taxon>Pseudomonadati</taxon>
        <taxon>Bacteroidota</taxon>
        <taxon>Flavobacteriia</taxon>
        <taxon>Flavobacteriales</taxon>
        <taxon>Weeksellaceae</taxon>
        <taxon>Chryseobacterium group</taxon>
        <taxon>Chryseobacterium</taxon>
    </lineage>
</organism>
<proteinExistence type="predicted"/>
<dbReference type="SUPFAM" id="SSF56731">
    <property type="entry name" value="DNA primase core"/>
    <property type="match status" value="1"/>
</dbReference>
<protein>
    <submittedName>
        <fullName evidence="2">Toprim domain-containing protein</fullName>
    </submittedName>
</protein>
<dbReference type="Proteomes" id="UP000637299">
    <property type="component" value="Unassembled WGS sequence"/>
</dbReference>
<dbReference type="InterPro" id="IPR036977">
    <property type="entry name" value="DNA_primase_Znf_CHC2"/>
</dbReference>
<evidence type="ECO:0000313" key="2">
    <source>
        <dbReference type="EMBL" id="MBD8083005.1"/>
    </source>
</evidence>
<dbReference type="EMBL" id="JACYFS010000003">
    <property type="protein sequence ID" value="MBD8083005.1"/>
    <property type="molecule type" value="Genomic_DNA"/>
</dbReference>
<dbReference type="InterPro" id="IPR002694">
    <property type="entry name" value="Znf_CHC2"/>
</dbReference>
<feature type="domain" description="Zinc finger CHC2-type" evidence="1">
    <location>
        <begin position="26"/>
        <end position="83"/>
    </location>
</feature>
<comment type="caution">
    <text evidence="2">The sequence shown here is derived from an EMBL/GenBank/DDBJ whole genome shotgun (WGS) entry which is preliminary data.</text>
</comment>
<dbReference type="Pfam" id="PF01807">
    <property type="entry name" value="Zn_ribbon_DnaG"/>
    <property type="match status" value="1"/>
</dbReference>
<dbReference type="RefSeq" id="WP_191736956.1">
    <property type="nucleotide sequence ID" value="NZ_JACYFS010000003.1"/>
</dbReference>
<dbReference type="Pfam" id="PF13155">
    <property type="entry name" value="Toprim_2"/>
    <property type="match status" value="1"/>
</dbReference>
<gene>
    <name evidence="2" type="ORF">IC610_11315</name>
</gene>
<evidence type="ECO:0000259" key="1">
    <source>
        <dbReference type="Pfam" id="PF01807"/>
    </source>
</evidence>
<dbReference type="SUPFAM" id="SSF57783">
    <property type="entry name" value="Zinc beta-ribbon"/>
    <property type="match status" value="1"/>
</dbReference>
<keyword evidence="3" id="KW-1185">Reference proteome</keyword>
<dbReference type="Gene3D" id="3.40.1360.10">
    <property type="match status" value="1"/>
</dbReference>
<reference evidence="2 3" key="1">
    <citation type="submission" date="2020-09" db="EMBL/GenBank/DDBJ databases">
        <title>Genome seq and assembly of Chryseobacterium sp.</title>
        <authorList>
            <person name="Chhetri G."/>
        </authorList>
    </citation>
    <scope>NUCLEOTIDE SEQUENCE [LARGE SCALE GENOMIC DNA]</scope>
    <source>
        <strain evidence="2 3">GCR10</strain>
    </source>
</reference>
<dbReference type="Gene3D" id="3.90.580.10">
    <property type="entry name" value="Zinc finger, CHC2-type domain"/>
    <property type="match status" value="1"/>
</dbReference>
<sequence>MNCAQFKMIPCEELLISIGHQPQKQNEREVWFLNPFGKESECSFKVNRTKNIWYLYSEGIGGNNIDFMKKYFSYSVSEILNWATNKKFSKFHSPEILTYSNYKINSIKPIENKNLKKYMSGRGLSDRTYQYVKEINFTVDSKTLYAVGQQNISGGWELRNAFYKGSIFKKDITIINNGSKKVFVVEGFTEALSLIELSRNFTDDILILNSVTLISTAIQHLQKYNEHILLLNNDKAGLKGTDSLLKFFPHAKNKSSKIFPHIDLNDYLVSIKKIKTI</sequence>
<name>A0ABR8ZDN2_9FLAO</name>
<accession>A0ABR8ZDN2</accession>